<dbReference type="Proteomes" id="UP000028667">
    <property type="component" value="Segment"/>
</dbReference>
<dbReference type="KEGG" id="vg:20041491"/>
<keyword evidence="2" id="KW-1185">Reference proteome</keyword>
<reference evidence="1 2" key="1">
    <citation type="journal article" date="2014" name="Virology">
        <title>Genome of brown tide virus (AaV), the little giant of the Megaviridae, elucidates NCLDV genome expansion and host-virus coevolution.</title>
        <authorList>
            <person name="Moniruzzaman M."/>
            <person name="LeCleir G.R."/>
            <person name="Brown C.M."/>
            <person name="Gobler C.J."/>
            <person name="Bidle K.D."/>
            <person name="Wilson W.H."/>
            <person name="Wilhelm S.W."/>
        </authorList>
    </citation>
    <scope>NUCLEOTIDE SEQUENCE [LARGE SCALE GENOMIC DNA]</scope>
    <source>
        <strain evidence="1">BtV-01</strain>
    </source>
</reference>
<evidence type="ECO:0000313" key="2">
    <source>
        <dbReference type="Proteomes" id="UP000028667"/>
    </source>
</evidence>
<gene>
    <name evidence="1" type="ORF">AaV_163</name>
</gene>
<evidence type="ECO:0000313" key="1">
    <source>
        <dbReference type="EMBL" id="AII16999.1"/>
    </source>
</evidence>
<name>A0A076FFH5_9VIRU</name>
<accession>A0A076FFH5</accession>
<dbReference type="EMBL" id="KJ645900">
    <property type="protein sequence ID" value="AII16999.1"/>
    <property type="molecule type" value="Genomic_DNA"/>
</dbReference>
<protein>
    <submittedName>
        <fullName evidence="1">Uncharacterized protein</fullName>
    </submittedName>
</protein>
<sequence>MDKLRLNASDYYGKKENRDIIFVNGYAGSNVTAYHPHNQFYVENKTKLDQSRNRDQLIDSAETKIAEENRKLKNYLVQPGSLRKEFEKIPNF</sequence>
<organism evidence="1 2">
    <name type="scientific">Aureococcus anophagefferens virus</name>
    <dbReference type="NCBI Taxonomy" id="1474867"/>
    <lineage>
        <taxon>Viruses</taxon>
        <taxon>Varidnaviria</taxon>
        <taxon>Bamfordvirae</taxon>
        <taxon>Nucleocytoviricota</taxon>
        <taxon>Megaviricetes</taxon>
        <taxon>Imitervirales</taxon>
        <taxon>Schizomimiviridae</taxon>
        <taxon>Kratosvirus</taxon>
        <taxon>Kratosvirus quantuckense</taxon>
    </lineage>
</organism>
<proteinExistence type="predicted"/>
<dbReference type="RefSeq" id="YP_009052238.1">
    <property type="nucleotide sequence ID" value="NC_024697.1"/>
</dbReference>
<dbReference type="GeneID" id="20041491"/>